<dbReference type="PANTHER" id="PTHR20872">
    <property type="match status" value="1"/>
</dbReference>
<feature type="compositionally biased region" description="Basic and acidic residues" evidence="1">
    <location>
        <begin position="36"/>
        <end position="55"/>
    </location>
</feature>
<proteinExistence type="predicted"/>
<dbReference type="PANTHER" id="PTHR20872:SF1">
    <property type="entry name" value="F-BOX DOMAIN-CONTAINING PROTEIN"/>
    <property type="match status" value="1"/>
</dbReference>
<evidence type="ECO:0000259" key="2">
    <source>
        <dbReference type="PROSITE" id="PS50181"/>
    </source>
</evidence>
<protein>
    <recommendedName>
        <fullName evidence="2">F-box domain-containing protein</fullName>
    </recommendedName>
</protein>
<dbReference type="InterPro" id="IPR001810">
    <property type="entry name" value="F-box_dom"/>
</dbReference>
<feature type="compositionally biased region" description="Polar residues" evidence="1">
    <location>
        <begin position="160"/>
        <end position="169"/>
    </location>
</feature>
<dbReference type="InterPro" id="IPR036047">
    <property type="entry name" value="F-box-like_dom_sf"/>
</dbReference>
<dbReference type="PROSITE" id="PS50181">
    <property type="entry name" value="FBOX"/>
    <property type="match status" value="1"/>
</dbReference>
<dbReference type="InterPro" id="IPR032675">
    <property type="entry name" value="LRR_dom_sf"/>
</dbReference>
<organism evidence="3 4">
    <name type="scientific">Elysia crispata</name>
    <name type="common">lettuce slug</name>
    <dbReference type="NCBI Taxonomy" id="231223"/>
    <lineage>
        <taxon>Eukaryota</taxon>
        <taxon>Metazoa</taxon>
        <taxon>Spiralia</taxon>
        <taxon>Lophotrochozoa</taxon>
        <taxon>Mollusca</taxon>
        <taxon>Gastropoda</taxon>
        <taxon>Heterobranchia</taxon>
        <taxon>Euthyneura</taxon>
        <taxon>Panpulmonata</taxon>
        <taxon>Sacoglossa</taxon>
        <taxon>Placobranchoidea</taxon>
        <taxon>Plakobranchidae</taxon>
        <taxon>Elysia</taxon>
    </lineage>
</organism>
<dbReference type="AlphaFoldDB" id="A0AAE1A6B4"/>
<feature type="compositionally biased region" description="Basic and acidic residues" evidence="1">
    <location>
        <begin position="170"/>
        <end position="183"/>
    </location>
</feature>
<gene>
    <name evidence="3" type="ORF">RRG08_046351</name>
</gene>
<dbReference type="Gene3D" id="3.80.10.10">
    <property type="entry name" value="Ribonuclease Inhibitor"/>
    <property type="match status" value="1"/>
</dbReference>
<dbReference type="EMBL" id="JAWDGP010002673">
    <property type="protein sequence ID" value="KAK3781047.1"/>
    <property type="molecule type" value="Genomic_DNA"/>
</dbReference>
<dbReference type="SUPFAM" id="SSF81383">
    <property type="entry name" value="F-box domain"/>
    <property type="match status" value="1"/>
</dbReference>
<evidence type="ECO:0000313" key="4">
    <source>
        <dbReference type="Proteomes" id="UP001283361"/>
    </source>
</evidence>
<feature type="compositionally biased region" description="Basic and acidic residues" evidence="1">
    <location>
        <begin position="243"/>
        <end position="269"/>
    </location>
</feature>
<dbReference type="Gene3D" id="1.20.1280.50">
    <property type="match status" value="1"/>
</dbReference>
<name>A0AAE1A6B4_9GAST</name>
<evidence type="ECO:0000256" key="1">
    <source>
        <dbReference type="SAM" id="MobiDB-lite"/>
    </source>
</evidence>
<comment type="caution">
    <text evidence="3">The sequence shown here is derived from an EMBL/GenBank/DDBJ whole genome shotgun (WGS) entry which is preliminary data.</text>
</comment>
<feature type="compositionally biased region" description="Polar residues" evidence="1">
    <location>
        <begin position="73"/>
        <end position="84"/>
    </location>
</feature>
<feature type="compositionally biased region" description="Basic and acidic residues" evidence="1">
    <location>
        <begin position="86"/>
        <end position="103"/>
    </location>
</feature>
<dbReference type="Pfam" id="PF12937">
    <property type="entry name" value="F-box-like"/>
    <property type="match status" value="1"/>
</dbReference>
<dbReference type="Proteomes" id="UP001283361">
    <property type="component" value="Unassembled WGS sequence"/>
</dbReference>
<dbReference type="SMART" id="SM00256">
    <property type="entry name" value="FBOX"/>
    <property type="match status" value="1"/>
</dbReference>
<evidence type="ECO:0000313" key="3">
    <source>
        <dbReference type="EMBL" id="KAK3781047.1"/>
    </source>
</evidence>
<reference evidence="3" key="1">
    <citation type="journal article" date="2023" name="G3 (Bethesda)">
        <title>A reference genome for the long-term kleptoplast-retaining sea slug Elysia crispata morphotype clarki.</title>
        <authorList>
            <person name="Eastman K.E."/>
            <person name="Pendleton A.L."/>
            <person name="Shaikh M.A."/>
            <person name="Suttiyut T."/>
            <person name="Ogas R."/>
            <person name="Tomko P."/>
            <person name="Gavelis G."/>
            <person name="Widhalm J.R."/>
            <person name="Wisecaver J.H."/>
        </authorList>
    </citation>
    <scope>NUCLEOTIDE SEQUENCE</scope>
    <source>
        <strain evidence="3">ECLA1</strain>
    </source>
</reference>
<feature type="region of interest" description="Disordered" evidence="1">
    <location>
        <begin position="34"/>
        <end position="293"/>
    </location>
</feature>
<feature type="region of interest" description="Disordered" evidence="1">
    <location>
        <begin position="328"/>
        <end position="351"/>
    </location>
</feature>
<accession>A0AAE1A6B4</accession>
<sequence length="934" mass="106515">MSKHLSWRRRFSEPEKPEPRFQWRMRVNTLMMDEGSDFKENKASYHSKDSSRQKEMLGSVGRAEGAKKCSHPPETSQNADTPFSLTHKERRERFARTKSEGSIKLRVKFSRAIEADEDSSDASPELNRRRALPESVVLGEEDFSTRRERRYGRYQRWDSDSTSYPQATQKESEANIPRDHSDFRAGTNSGAIPKRFQEKRKPHRSYDSTSSDENDFRRRRMVTKSSSPDSAIGESLPNTQAVSRERSPSVTYHDKADLSDGEDGNKAEKSVQSVECDSGEDDLPLHVQGKTPNAILARDTKRKAGKNIGEVPYEARQISDISPIASCSAGIHPSSSEEDVASDGGGGCDGAADDIESIIEKIIAEEEQGGGSPIGGTLVNRMEEMLGQNACKYVQEMEELQETIADCNRETTFDLELSHHKNHISSSVPHARMDDQTASTTLIPYSSSYPPRQTWYQGVKEHTSDEEDEHALSSEAEELISSWANLPMILMEDVLTLLTPKERHLASQVCRQWYDLFYSPRVWETFILLERTLTKKRFNLYKGYQRELCPGKTQLCFRRVGSFFKRIVVTPITDYFNLYEFLRILAAFLQCREDHGESAMPLLHTFDFTFACATRGDGGVIIHGTGGQILEMIKELLTRMKDSLRHLKLNQLLLESSEVPSLFHALVRCFSECLHSLEMLNVTKVPLPLEELASFRNLIKLVISPQNLNDESILLLSGINLLQLHLLQDPYTCVCDPVSPEAWKLAREVAPWLRVYLEVAGNTKTQLLIQPRAPVYGIFLRSSHGSLTHGLLMAVVDNYGQTLRYFVQERLPRTHGPRGFEHRCDSALLFLVRRCPRLQTLVVRERISTATLLLLATEGKGLTTLLVRQNALIKRCDWPQRGEFPVEFYKWLRKAALDYQICTDEISATLRRRWRPMSDRQFMRLKIIPRLEVF</sequence>
<keyword evidence="4" id="KW-1185">Reference proteome</keyword>
<feature type="domain" description="F-box" evidence="2">
    <location>
        <begin position="480"/>
        <end position="526"/>
    </location>
</feature>